<gene>
    <name evidence="2" type="ORF">H9968_03580</name>
</gene>
<evidence type="ECO:0000313" key="2">
    <source>
        <dbReference type="EMBL" id="HIZ38996.1"/>
    </source>
</evidence>
<dbReference type="AlphaFoldDB" id="A0A9D2EKV2"/>
<feature type="domain" description="N-acetyltransferase" evidence="1">
    <location>
        <begin position="1"/>
        <end position="153"/>
    </location>
</feature>
<dbReference type="GO" id="GO:0016747">
    <property type="term" value="F:acyltransferase activity, transferring groups other than amino-acyl groups"/>
    <property type="evidence" value="ECO:0007669"/>
    <property type="project" value="InterPro"/>
</dbReference>
<dbReference type="PROSITE" id="PS51186">
    <property type="entry name" value="GNAT"/>
    <property type="match status" value="1"/>
</dbReference>
<dbReference type="Gene3D" id="3.40.630.30">
    <property type="match status" value="1"/>
</dbReference>
<sequence>MSIRQAVLSDIDTIKYISERTISEIYPHYYPEGAVKFFLEHHSEEHILNDVKANRVFLCLNVSQKVIGTITIKANEICRLFVLPSCQGKGYGTEMLQFAEHRILTKYPTIILDASLPAKKIYLKRGYKDVSFHIIPTGNQDFLCYDVMEKKTES</sequence>
<dbReference type="Proteomes" id="UP000824049">
    <property type="component" value="Unassembled WGS sequence"/>
</dbReference>
<dbReference type="Pfam" id="PF13673">
    <property type="entry name" value="Acetyltransf_10"/>
    <property type="match status" value="1"/>
</dbReference>
<reference evidence="2" key="1">
    <citation type="journal article" date="2021" name="PeerJ">
        <title>Extensive microbial diversity within the chicken gut microbiome revealed by metagenomics and culture.</title>
        <authorList>
            <person name="Gilroy R."/>
            <person name="Ravi A."/>
            <person name="Getino M."/>
            <person name="Pursley I."/>
            <person name="Horton D.L."/>
            <person name="Alikhan N.F."/>
            <person name="Baker D."/>
            <person name="Gharbi K."/>
            <person name="Hall N."/>
            <person name="Watson M."/>
            <person name="Adriaenssens E.M."/>
            <person name="Foster-Nyarko E."/>
            <person name="Jarju S."/>
            <person name="Secka A."/>
            <person name="Antonio M."/>
            <person name="Oren A."/>
            <person name="Chaudhuri R.R."/>
            <person name="La Ragione R."/>
            <person name="Hildebrand F."/>
            <person name="Pallen M.J."/>
        </authorList>
    </citation>
    <scope>NUCLEOTIDE SEQUENCE</scope>
    <source>
        <strain evidence="2">CHK179-28034</strain>
    </source>
</reference>
<dbReference type="CDD" id="cd04301">
    <property type="entry name" value="NAT_SF"/>
    <property type="match status" value="1"/>
</dbReference>
<dbReference type="InterPro" id="IPR000182">
    <property type="entry name" value="GNAT_dom"/>
</dbReference>
<name>A0A9D2EKV2_9FIRM</name>
<accession>A0A9D2EKV2</accession>
<comment type="caution">
    <text evidence="2">The sequence shown here is derived from an EMBL/GenBank/DDBJ whole genome shotgun (WGS) entry which is preliminary data.</text>
</comment>
<evidence type="ECO:0000259" key="1">
    <source>
        <dbReference type="PROSITE" id="PS51186"/>
    </source>
</evidence>
<proteinExistence type="predicted"/>
<protein>
    <submittedName>
        <fullName evidence="2">GNAT family N-acetyltransferase</fullName>
    </submittedName>
</protein>
<evidence type="ECO:0000313" key="3">
    <source>
        <dbReference type="Proteomes" id="UP000824049"/>
    </source>
</evidence>
<dbReference type="SUPFAM" id="SSF55729">
    <property type="entry name" value="Acyl-CoA N-acyltransferases (Nat)"/>
    <property type="match status" value="1"/>
</dbReference>
<reference evidence="2" key="2">
    <citation type="submission" date="2021-04" db="EMBL/GenBank/DDBJ databases">
        <authorList>
            <person name="Gilroy R."/>
        </authorList>
    </citation>
    <scope>NUCLEOTIDE SEQUENCE</scope>
    <source>
        <strain evidence="2">CHK179-28034</strain>
    </source>
</reference>
<dbReference type="InterPro" id="IPR016181">
    <property type="entry name" value="Acyl_CoA_acyltransferase"/>
</dbReference>
<organism evidence="2 3">
    <name type="scientific">Candidatus Anaerobutyricum stercoris</name>
    <dbReference type="NCBI Taxonomy" id="2838457"/>
    <lineage>
        <taxon>Bacteria</taxon>
        <taxon>Bacillati</taxon>
        <taxon>Bacillota</taxon>
        <taxon>Clostridia</taxon>
        <taxon>Lachnospirales</taxon>
        <taxon>Lachnospiraceae</taxon>
        <taxon>Anaerobutyricum</taxon>
    </lineage>
</organism>
<dbReference type="EMBL" id="DXBR01000038">
    <property type="protein sequence ID" value="HIZ38996.1"/>
    <property type="molecule type" value="Genomic_DNA"/>
</dbReference>